<evidence type="ECO:0000259" key="2">
    <source>
        <dbReference type="Pfam" id="PF01627"/>
    </source>
</evidence>
<protein>
    <recommendedName>
        <fullName evidence="2">HPt domain-containing protein</fullName>
    </recommendedName>
</protein>
<evidence type="ECO:0000256" key="1">
    <source>
        <dbReference type="ARBA" id="ARBA00023012"/>
    </source>
</evidence>
<dbReference type="Gene3D" id="1.20.120.160">
    <property type="entry name" value="HPT domain"/>
    <property type="match status" value="1"/>
</dbReference>
<dbReference type="GO" id="GO:0004672">
    <property type="term" value="F:protein kinase activity"/>
    <property type="evidence" value="ECO:0007669"/>
    <property type="project" value="UniProtKB-ARBA"/>
</dbReference>
<dbReference type="Proteomes" id="UP000287447">
    <property type="component" value="Unassembled WGS sequence"/>
</dbReference>
<proteinExistence type="predicted"/>
<dbReference type="AlphaFoldDB" id="A0A3S2WT63"/>
<evidence type="ECO:0000313" key="4">
    <source>
        <dbReference type="Proteomes" id="UP000287447"/>
    </source>
</evidence>
<dbReference type="SUPFAM" id="SSF47226">
    <property type="entry name" value="Histidine-containing phosphotransfer domain, HPT domain"/>
    <property type="match status" value="1"/>
</dbReference>
<dbReference type="OrthoDB" id="1669200at2"/>
<gene>
    <name evidence="3" type="ORF">EOI86_00990</name>
</gene>
<dbReference type="RefSeq" id="WP_127763283.1">
    <property type="nucleotide sequence ID" value="NZ_SADE01000001.1"/>
</dbReference>
<dbReference type="InterPro" id="IPR036641">
    <property type="entry name" value="HPT_dom_sf"/>
</dbReference>
<keyword evidence="1" id="KW-0902">Two-component regulatory system</keyword>
<evidence type="ECO:0000313" key="3">
    <source>
        <dbReference type="EMBL" id="RVU37910.1"/>
    </source>
</evidence>
<organism evidence="3 4">
    <name type="scientific">Hwanghaeella grinnelliae</name>
    <dbReference type="NCBI Taxonomy" id="2500179"/>
    <lineage>
        <taxon>Bacteria</taxon>
        <taxon>Pseudomonadati</taxon>
        <taxon>Pseudomonadota</taxon>
        <taxon>Alphaproteobacteria</taxon>
        <taxon>Rhodospirillales</taxon>
        <taxon>Rhodospirillaceae</taxon>
        <taxon>Hwanghaeella</taxon>
    </lineage>
</organism>
<dbReference type="EMBL" id="SADE01000001">
    <property type="protein sequence ID" value="RVU37910.1"/>
    <property type="molecule type" value="Genomic_DNA"/>
</dbReference>
<dbReference type="InterPro" id="IPR008207">
    <property type="entry name" value="Sig_transdc_His_kin_Hpt_dom"/>
</dbReference>
<reference evidence="4" key="1">
    <citation type="submission" date="2019-01" db="EMBL/GenBank/DDBJ databases">
        <title>Gri0909 isolated from a small marine red alga.</title>
        <authorList>
            <person name="Kim J."/>
            <person name="Jeong S.E."/>
            <person name="Jeon C.O."/>
        </authorList>
    </citation>
    <scope>NUCLEOTIDE SEQUENCE [LARGE SCALE GENOMIC DNA]</scope>
    <source>
        <strain evidence="4">Gri0909</strain>
    </source>
</reference>
<sequence>MQNFDALPVQDLEKTESLVQALGEERYLDLISLVPPEVEKILERYRVPEGTDSSILEFVGPDRRRDAHTLKGLAGNYGLSRLEHTAKALEAENLSDEELDLLLGRLQTCVAEIITIGNK</sequence>
<dbReference type="GO" id="GO:0000160">
    <property type="term" value="P:phosphorelay signal transduction system"/>
    <property type="evidence" value="ECO:0007669"/>
    <property type="project" value="UniProtKB-KW"/>
</dbReference>
<keyword evidence="4" id="KW-1185">Reference proteome</keyword>
<comment type="caution">
    <text evidence="3">The sequence shown here is derived from an EMBL/GenBank/DDBJ whole genome shotgun (WGS) entry which is preliminary data.</text>
</comment>
<dbReference type="Pfam" id="PF01627">
    <property type="entry name" value="Hpt"/>
    <property type="match status" value="1"/>
</dbReference>
<accession>A0A3S2WT63</accession>
<name>A0A3S2WT63_9PROT</name>
<feature type="domain" description="HPt" evidence="2">
    <location>
        <begin position="64"/>
        <end position="112"/>
    </location>
</feature>